<dbReference type="AlphaFoldDB" id="A0AAW2Z426"/>
<keyword evidence="1" id="KW-0175">Coiled coil</keyword>
<evidence type="ECO:0000313" key="2">
    <source>
        <dbReference type="EMBL" id="KAL0484526.1"/>
    </source>
</evidence>
<sequence length="145" mass="17268">MIAPLMLFKSTSQKIFQKKALDETIFQTNASVDILANLFSNLPNFIEEENVDDDNDDDFREEEVNVDDVDEDDFPVHHYNPPALFNEDYEVEQNLQVRIAVRLNRLVEERNRLEEEREERHLRFLNQCLQLETLIADQRCRNINE</sequence>
<reference evidence="2 3" key="1">
    <citation type="submission" date="2024-03" db="EMBL/GenBank/DDBJ databases">
        <title>The Acrasis kona genome and developmental transcriptomes reveal deep origins of eukaryotic multicellular pathways.</title>
        <authorList>
            <person name="Sheikh S."/>
            <person name="Fu C.-J."/>
            <person name="Brown M.W."/>
            <person name="Baldauf S.L."/>
        </authorList>
    </citation>
    <scope>NUCLEOTIDE SEQUENCE [LARGE SCALE GENOMIC DNA]</scope>
    <source>
        <strain evidence="2 3">ATCC MYA-3509</strain>
    </source>
</reference>
<gene>
    <name evidence="2" type="ORF">AKO1_005105</name>
</gene>
<evidence type="ECO:0000256" key="1">
    <source>
        <dbReference type="SAM" id="Coils"/>
    </source>
</evidence>
<dbReference type="EMBL" id="JAOPGA020001052">
    <property type="protein sequence ID" value="KAL0484526.1"/>
    <property type="molecule type" value="Genomic_DNA"/>
</dbReference>
<keyword evidence="3" id="KW-1185">Reference proteome</keyword>
<evidence type="ECO:0000313" key="3">
    <source>
        <dbReference type="Proteomes" id="UP001431209"/>
    </source>
</evidence>
<name>A0AAW2Z426_9EUKA</name>
<dbReference type="Proteomes" id="UP001431209">
    <property type="component" value="Unassembled WGS sequence"/>
</dbReference>
<feature type="coiled-coil region" evidence="1">
    <location>
        <begin position="96"/>
        <end position="123"/>
    </location>
</feature>
<proteinExistence type="predicted"/>
<organism evidence="2 3">
    <name type="scientific">Acrasis kona</name>
    <dbReference type="NCBI Taxonomy" id="1008807"/>
    <lineage>
        <taxon>Eukaryota</taxon>
        <taxon>Discoba</taxon>
        <taxon>Heterolobosea</taxon>
        <taxon>Tetramitia</taxon>
        <taxon>Eutetramitia</taxon>
        <taxon>Acrasidae</taxon>
        <taxon>Acrasis</taxon>
    </lineage>
</organism>
<comment type="caution">
    <text evidence="2">The sequence shown here is derived from an EMBL/GenBank/DDBJ whole genome shotgun (WGS) entry which is preliminary data.</text>
</comment>
<protein>
    <submittedName>
        <fullName evidence="2">Uncharacterized protein</fullName>
    </submittedName>
</protein>
<accession>A0AAW2Z426</accession>